<dbReference type="InterPro" id="IPR001647">
    <property type="entry name" value="HTH_TetR"/>
</dbReference>
<evidence type="ECO:0000256" key="4">
    <source>
        <dbReference type="PROSITE-ProRule" id="PRU00335"/>
    </source>
</evidence>
<dbReference type="STRING" id="455193.SAMN05421805_103497"/>
<reference evidence="6 9" key="2">
    <citation type="submission" date="2018-10" db="EMBL/GenBank/DDBJ databases">
        <title>Sequencing the genomes of 1000 actinobacteria strains.</title>
        <authorList>
            <person name="Klenk H.-P."/>
        </authorList>
    </citation>
    <scope>NUCLEOTIDE SEQUENCE [LARGE SCALE GENOMIC DNA]</scope>
    <source>
        <strain evidence="6 9">DSM 45119</strain>
    </source>
</reference>
<accession>A0A1I4XLP2</accession>
<dbReference type="RefSeq" id="WP_093151196.1">
    <property type="nucleotide sequence ID" value="NZ_FOUP01000003.1"/>
</dbReference>
<dbReference type="Pfam" id="PF02909">
    <property type="entry name" value="TetR_C_1"/>
    <property type="match status" value="1"/>
</dbReference>
<dbReference type="Proteomes" id="UP000199398">
    <property type="component" value="Unassembled WGS sequence"/>
</dbReference>
<sequence length="241" mass="26509">MPSEETEPDPSRTLALLWGVRDRPKRGPRPGLDVDRIVQAAIDLADREGVAALTMRRVAAELGVGTASLYTYVPGRPDLIAMMLDQVIGRTSLPHELPGDWRAKFEAWATEDWAMFHRHPWVPAVASEPVLPGPNAFAWYDSTLRVLAGTGLSEQEKVAVIETLDNYVRGTASNKQDRHKDSSWLAKRDQALERLVDFDAYPHLAHALTSGGNPAASETFELGLQRVLDGIAVLIEARAQA</sequence>
<keyword evidence="2 4" id="KW-0238">DNA-binding</keyword>
<keyword evidence="9" id="KW-1185">Reference proteome</keyword>
<keyword evidence="1" id="KW-0805">Transcription regulation</keyword>
<name>A0A1I4XLP2_9PSEU</name>
<dbReference type="AlphaFoldDB" id="A0A1I4XLP2"/>
<evidence type="ECO:0000256" key="1">
    <source>
        <dbReference type="ARBA" id="ARBA00023015"/>
    </source>
</evidence>
<dbReference type="GO" id="GO:0045892">
    <property type="term" value="P:negative regulation of DNA-templated transcription"/>
    <property type="evidence" value="ECO:0007669"/>
    <property type="project" value="InterPro"/>
</dbReference>
<dbReference type="Proteomes" id="UP000270697">
    <property type="component" value="Unassembled WGS sequence"/>
</dbReference>
<keyword evidence="3" id="KW-0804">Transcription</keyword>
<evidence type="ECO:0000259" key="5">
    <source>
        <dbReference type="PROSITE" id="PS50977"/>
    </source>
</evidence>
<dbReference type="GO" id="GO:0000976">
    <property type="term" value="F:transcription cis-regulatory region binding"/>
    <property type="evidence" value="ECO:0007669"/>
    <property type="project" value="TreeGrafter"/>
</dbReference>
<proteinExistence type="predicted"/>
<dbReference type="PANTHER" id="PTHR30055:SF151">
    <property type="entry name" value="TRANSCRIPTIONAL REGULATORY PROTEIN"/>
    <property type="match status" value="1"/>
</dbReference>
<organism evidence="7 8">
    <name type="scientific">Saccharopolyspora antimicrobica</name>
    <dbReference type="NCBI Taxonomy" id="455193"/>
    <lineage>
        <taxon>Bacteria</taxon>
        <taxon>Bacillati</taxon>
        <taxon>Actinomycetota</taxon>
        <taxon>Actinomycetes</taxon>
        <taxon>Pseudonocardiales</taxon>
        <taxon>Pseudonocardiaceae</taxon>
        <taxon>Saccharopolyspora</taxon>
    </lineage>
</organism>
<evidence type="ECO:0000313" key="8">
    <source>
        <dbReference type="Proteomes" id="UP000199398"/>
    </source>
</evidence>
<dbReference type="EMBL" id="FOUP01000003">
    <property type="protein sequence ID" value="SFN26742.1"/>
    <property type="molecule type" value="Genomic_DNA"/>
</dbReference>
<evidence type="ECO:0000313" key="9">
    <source>
        <dbReference type="Proteomes" id="UP000270697"/>
    </source>
</evidence>
<dbReference type="PANTHER" id="PTHR30055">
    <property type="entry name" value="HTH-TYPE TRANSCRIPTIONAL REGULATOR RUTR"/>
    <property type="match status" value="1"/>
</dbReference>
<evidence type="ECO:0000256" key="3">
    <source>
        <dbReference type="ARBA" id="ARBA00023163"/>
    </source>
</evidence>
<protein>
    <submittedName>
        <fullName evidence="7">Regulatory protein, tetR family</fullName>
    </submittedName>
    <submittedName>
        <fullName evidence="6">TetR family transcriptional regulator</fullName>
    </submittedName>
</protein>
<dbReference type="SUPFAM" id="SSF48498">
    <property type="entry name" value="Tetracyclin repressor-like, C-terminal domain"/>
    <property type="match status" value="1"/>
</dbReference>
<dbReference type="Pfam" id="PF00440">
    <property type="entry name" value="TetR_N"/>
    <property type="match status" value="1"/>
</dbReference>
<dbReference type="GO" id="GO:0003700">
    <property type="term" value="F:DNA-binding transcription factor activity"/>
    <property type="evidence" value="ECO:0007669"/>
    <property type="project" value="TreeGrafter"/>
</dbReference>
<dbReference type="InterPro" id="IPR004111">
    <property type="entry name" value="Repressor_TetR_C"/>
</dbReference>
<reference evidence="7 8" key="1">
    <citation type="submission" date="2016-10" db="EMBL/GenBank/DDBJ databases">
        <authorList>
            <person name="de Groot N.N."/>
        </authorList>
    </citation>
    <scope>NUCLEOTIDE SEQUENCE [LARGE SCALE GENOMIC DNA]</scope>
    <source>
        <strain evidence="7 8">CPCC 201259</strain>
    </source>
</reference>
<dbReference type="Gene3D" id="1.10.10.60">
    <property type="entry name" value="Homeodomain-like"/>
    <property type="match status" value="1"/>
</dbReference>
<evidence type="ECO:0000313" key="6">
    <source>
        <dbReference type="EMBL" id="RKT84563.1"/>
    </source>
</evidence>
<dbReference type="PROSITE" id="PS50977">
    <property type="entry name" value="HTH_TETR_2"/>
    <property type="match status" value="1"/>
</dbReference>
<evidence type="ECO:0000256" key="2">
    <source>
        <dbReference type="ARBA" id="ARBA00023125"/>
    </source>
</evidence>
<evidence type="ECO:0000313" key="7">
    <source>
        <dbReference type="EMBL" id="SFN26742.1"/>
    </source>
</evidence>
<gene>
    <name evidence="6" type="ORF">ATL45_2881</name>
    <name evidence="7" type="ORF">SAMN05421805_103497</name>
</gene>
<dbReference type="OrthoDB" id="2570341at2"/>
<dbReference type="InterPro" id="IPR009057">
    <property type="entry name" value="Homeodomain-like_sf"/>
</dbReference>
<dbReference type="InterPro" id="IPR036271">
    <property type="entry name" value="Tet_transcr_reg_TetR-rel_C_sf"/>
</dbReference>
<dbReference type="SUPFAM" id="SSF46689">
    <property type="entry name" value="Homeodomain-like"/>
    <property type="match status" value="1"/>
</dbReference>
<feature type="DNA-binding region" description="H-T-H motif" evidence="4">
    <location>
        <begin position="54"/>
        <end position="73"/>
    </location>
</feature>
<dbReference type="Gene3D" id="1.10.357.10">
    <property type="entry name" value="Tetracycline Repressor, domain 2"/>
    <property type="match status" value="1"/>
</dbReference>
<dbReference type="InterPro" id="IPR050109">
    <property type="entry name" value="HTH-type_TetR-like_transc_reg"/>
</dbReference>
<feature type="domain" description="HTH tetR-type" evidence="5">
    <location>
        <begin position="31"/>
        <end position="91"/>
    </location>
</feature>
<dbReference type="EMBL" id="RBXX01000002">
    <property type="protein sequence ID" value="RKT84563.1"/>
    <property type="molecule type" value="Genomic_DNA"/>
</dbReference>